<evidence type="ECO:0000256" key="1">
    <source>
        <dbReference type="SAM" id="SignalP"/>
    </source>
</evidence>
<feature type="signal peptide" evidence="1">
    <location>
        <begin position="1"/>
        <end position="21"/>
    </location>
</feature>
<reference evidence="2 3" key="1">
    <citation type="submission" date="2024-01" db="EMBL/GenBank/DDBJ databases">
        <title>The complete chloroplast genome sequence of Lithospermum erythrorhizon: insights into the phylogenetic relationship among Boraginaceae species and the maternal lineages of purple gromwells.</title>
        <authorList>
            <person name="Okada T."/>
            <person name="Watanabe K."/>
        </authorList>
    </citation>
    <scope>NUCLEOTIDE SEQUENCE [LARGE SCALE GENOMIC DNA]</scope>
</reference>
<proteinExistence type="predicted"/>
<evidence type="ECO:0000313" key="3">
    <source>
        <dbReference type="Proteomes" id="UP001454036"/>
    </source>
</evidence>
<comment type="caution">
    <text evidence="2">The sequence shown here is derived from an EMBL/GenBank/DDBJ whole genome shotgun (WGS) entry which is preliminary data.</text>
</comment>
<protein>
    <submittedName>
        <fullName evidence="2">Uncharacterized protein</fullName>
    </submittedName>
</protein>
<keyword evidence="3" id="KW-1185">Reference proteome</keyword>
<organism evidence="2 3">
    <name type="scientific">Lithospermum erythrorhizon</name>
    <name type="common">Purple gromwell</name>
    <name type="synonym">Lithospermum officinale var. erythrorhizon</name>
    <dbReference type="NCBI Taxonomy" id="34254"/>
    <lineage>
        <taxon>Eukaryota</taxon>
        <taxon>Viridiplantae</taxon>
        <taxon>Streptophyta</taxon>
        <taxon>Embryophyta</taxon>
        <taxon>Tracheophyta</taxon>
        <taxon>Spermatophyta</taxon>
        <taxon>Magnoliopsida</taxon>
        <taxon>eudicotyledons</taxon>
        <taxon>Gunneridae</taxon>
        <taxon>Pentapetalae</taxon>
        <taxon>asterids</taxon>
        <taxon>lamiids</taxon>
        <taxon>Boraginales</taxon>
        <taxon>Boraginaceae</taxon>
        <taxon>Boraginoideae</taxon>
        <taxon>Lithospermeae</taxon>
        <taxon>Lithospermum</taxon>
    </lineage>
</organism>
<accession>A0AAV3RQU2</accession>
<dbReference type="Proteomes" id="UP001454036">
    <property type="component" value="Unassembled WGS sequence"/>
</dbReference>
<sequence>MSSLCSILVLLSEAIMFETNAGSSSYISASDVNKWHSLHFSSVDDAYSFYCDHGHRLGFSVIKGFKEGSLYDPSHEVEIESSLVQKKNRVLKVKEEKMGCDASISFRF</sequence>
<name>A0AAV3RQU2_LITER</name>
<evidence type="ECO:0000313" key="2">
    <source>
        <dbReference type="EMBL" id="GAA0183235.1"/>
    </source>
</evidence>
<feature type="chain" id="PRO_5043988358" evidence="1">
    <location>
        <begin position="22"/>
        <end position="108"/>
    </location>
</feature>
<gene>
    <name evidence="2" type="ORF">LIER_30688</name>
</gene>
<dbReference type="AlphaFoldDB" id="A0AAV3RQU2"/>
<dbReference type="EMBL" id="BAABME010011096">
    <property type="protein sequence ID" value="GAA0183235.1"/>
    <property type="molecule type" value="Genomic_DNA"/>
</dbReference>
<keyword evidence="1" id="KW-0732">Signal</keyword>